<feature type="domain" description="Calcineurin-like phosphoesterase" evidence="4">
    <location>
        <begin position="48"/>
        <end position="222"/>
    </location>
</feature>
<dbReference type="EMBL" id="MWPX01000061">
    <property type="protein sequence ID" value="OUM46099.1"/>
    <property type="molecule type" value="Genomic_DNA"/>
</dbReference>
<evidence type="ECO:0000256" key="3">
    <source>
        <dbReference type="SAM" id="Coils"/>
    </source>
</evidence>
<dbReference type="SUPFAM" id="SSF56300">
    <property type="entry name" value="Metallo-dependent phosphatases"/>
    <property type="match status" value="1"/>
</dbReference>
<keyword evidence="2" id="KW-0378">Hydrolase</keyword>
<dbReference type="CDD" id="cd07385">
    <property type="entry name" value="MPP_YkuE_C"/>
    <property type="match status" value="1"/>
</dbReference>
<evidence type="ECO:0000256" key="2">
    <source>
        <dbReference type="ARBA" id="ARBA00022801"/>
    </source>
</evidence>
<proteinExistence type="predicted"/>
<sequence length="283" mass="31911">MKKRYKRLFIISAIAIGVSAFSYLQNNLISVSEISITSSKIPSNFKGFKIVQLSDLHSKKFGENQEVLIEKVKSLNPDIIAITGDLIDSKRYDAEASLKVVKELVKHYPVYFVTGNHELWSGRYDSLEKELKRYNVTVLRNEHERIQKEGQEICLLGIDDPAFTAKNNDENEEMSTVKNEIVKVKNAVDQDEYKVLLSHRPELLQVYAEQQIDLVLTGHAHGGQVRLPFIGGLVAPNQGILPKYTAGSYKEQGTSMIVSRGLGNSIIPQRIFNRPEIVVVQLD</sequence>
<evidence type="ECO:0000313" key="6">
    <source>
        <dbReference type="Proteomes" id="UP000195321"/>
    </source>
</evidence>
<comment type="caution">
    <text evidence="5">The sequence shown here is derived from an EMBL/GenBank/DDBJ whole genome shotgun (WGS) entry which is preliminary data.</text>
</comment>
<evidence type="ECO:0000256" key="1">
    <source>
        <dbReference type="ARBA" id="ARBA00022723"/>
    </source>
</evidence>
<reference evidence="5 6" key="1">
    <citation type="submission" date="2017-02" db="EMBL/GenBank/DDBJ databases">
        <title>Bacillus pseudomycoides isolate FSL K6-0042.</title>
        <authorList>
            <person name="Kovac J."/>
        </authorList>
    </citation>
    <scope>NUCLEOTIDE SEQUENCE [LARGE SCALE GENOMIC DNA]</scope>
    <source>
        <strain evidence="5 6">FSL K6-0042</strain>
    </source>
</reference>
<dbReference type="GO" id="GO:0008758">
    <property type="term" value="F:UDP-2,3-diacylglucosamine hydrolase activity"/>
    <property type="evidence" value="ECO:0007669"/>
    <property type="project" value="TreeGrafter"/>
</dbReference>
<evidence type="ECO:0000313" key="5">
    <source>
        <dbReference type="EMBL" id="OUM46099.1"/>
    </source>
</evidence>
<dbReference type="PANTHER" id="PTHR31302">
    <property type="entry name" value="TRANSMEMBRANE PROTEIN WITH METALLOPHOSPHOESTERASE DOMAIN-RELATED"/>
    <property type="match status" value="1"/>
</dbReference>
<dbReference type="InterPro" id="IPR029052">
    <property type="entry name" value="Metallo-depent_PP-like"/>
</dbReference>
<protein>
    <submittedName>
        <fullName evidence="5">Phosphoesterase</fullName>
    </submittedName>
</protein>
<dbReference type="GO" id="GO:0046872">
    <property type="term" value="F:metal ion binding"/>
    <property type="evidence" value="ECO:0007669"/>
    <property type="project" value="UniProtKB-KW"/>
</dbReference>
<dbReference type="AlphaFoldDB" id="A0A1Y3M6P1"/>
<dbReference type="GO" id="GO:0009245">
    <property type="term" value="P:lipid A biosynthetic process"/>
    <property type="evidence" value="ECO:0007669"/>
    <property type="project" value="TreeGrafter"/>
</dbReference>
<accession>A0A1Y3M6P1</accession>
<dbReference type="Proteomes" id="UP000195321">
    <property type="component" value="Unassembled WGS sequence"/>
</dbReference>
<dbReference type="Gene3D" id="3.60.21.10">
    <property type="match status" value="1"/>
</dbReference>
<dbReference type="PANTHER" id="PTHR31302:SF31">
    <property type="entry name" value="PHOSPHODIESTERASE YAEI"/>
    <property type="match status" value="1"/>
</dbReference>
<organism evidence="5 6">
    <name type="scientific">Bacillus pseudomycoides</name>
    <dbReference type="NCBI Taxonomy" id="64104"/>
    <lineage>
        <taxon>Bacteria</taxon>
        <taxon>Bacillati</taxon>
        <taxon>Bacillota</taxon>
        <taxon>Bacilli</taxon>
        <taxon>Bacillales</taxon>
        <taxon>Bacillaceae</taxon>
        <taxon>Bacillus</taxon>
        <taxon>Bacillus cereus group</taxon>
    </lineage>
</organism>
<dbReference type="RefSeq" id="WP_088094653.1">
    <property type="nucleotide sequence ID" value="NZ_JBALMA010000638.1"/>
</dbReference>
<dbReference type="InterPro" id="IPR004843">
    <property type="entry name" value="Calcineurin-like_PHP"/>
</dbReference>
<dbReference type="InterPro" id="IPR051158">
    <property type="entry name" value="Metallophosphoesterase_sf"/>
</dbReference>
<gene>
    <name evidence="5" type="ORF">BW425_25570</name>
</gene>
<evidence type="ECO:0000259" key="4">
    <source>
        <dbReference type="Pfam" id="PF00149"/>
    </source>
</evidence>
<dbReference type="Pfam" id="PF00149">
    <property type="entry name" value="Metallophos"/>
    <property type="match status" value="1"/>
</dbReference>
<feature type="coiled-coil region" evidence="3">
    <location>
        <begin position="124"/>
        <end position="187"/>
    </location>
</feature>
<name>A0A1Y3M6P1_9BACI</name>
<keyword evidence="1" id="KW-0479">Metal-binding</keyword>
<dbReference type="GO" id="GO:0016020">
    <property type="term" value="C:membrane"/>
    <property type="evidence" value="ECO:0007669"/>
    <property type="project" value="GOC"/>
</dbReference>
<keyword evidence="3" id="KW-0175">Coiled coil</keyword>